<dbReference type="RefSeq" id="WP_104812261.1">
    <property type="nucleotide sequence ID" value="NZ_MQUB01000001.1"/>
</dbReference>
<feature type="chain" id="PRO_5015565738" description="DUF4136 domain-containing protein" evidence="1">
    <location>
        <begin position="24"/>
        <end position="115"/>
    </location>
</feature>
<dbReference type="Proteomes" id="UP000239800">
    <property type="component" value="Unassembled WGS sequence"/>
</dbReference>
<evidence type="ECO:0000256" key="1">
    <source>
        <dbReference type="SAM" id="SignalP"/>
    </source>
</evidence>
<reference evidence="2 3" key="1">
    <citation type="submission" date="2016-11" db="EMBL/GenBank/DDBJ databases">
        <title>Trade-off between light-utilization and light-protection in marine flavobacteria.</title>
        <authorList>
            <person name="Kumagai Y."/>
        </authorList>
    </citation>
    <scope>NUCLEOTIDE SEQUENCE [LARGE SCALE GENOMIC DNA]</scope>
    <source>
        <strain evidence="2 3">NBRC 107741</strain>
    </source>
</reference>
<dbReference type="EMBL" id="MQUB01000001">
    <property type="protein sequence ID" value="PQB04334.1"/>
    <property type="molecule type" value="Genomic_DNA"/>
</dbReference>
<sequence length="115" mass="13059">MKTLKSIFALVSLICLVSCSSSKQTTVLDDDYKLTTVEYQAEDNSIEDLLNSYSDKSKFKKGQSLKESTFIQERERIAKLIRENKDPNFSIDQVSFEVDTTSTKNKFSVTAVVKE</sequence>
<comment type="caution">
    <text evidence="2">The sequence shown here is derived from an EMBL/GenBank/DDBJ whole genome shotgun (WGS) entry which is preliminary data.</text>
</comment>
<keyword evidence="1" id="KW-0732">Signal</keyword>
<proteinExistence type="predicted"/>
<feature type="signal peptide" evidence="1">
    <location>
        <begin position="1"/>
        <end position="23"/>
    </location>
</feature>
<accession>A0A2S7KNX8</accession>
<protein>
    <recommendedName>
        <fullName evidence="4">DUF4136 domain-containing protein</fullName>
    </recommendedName>
</protein>
<evidence type="ECO:0000313" key="3">
    <source>
        <dbReference type="Proteomes" id="UP000239800"/>
    </source>
</evidence>
<evidence type="ECO:0008006" key="4">
    <source>
        <dbReference type="Google" id="ProtNLM"/>
    </source>
</evidence>
<dbReference type="AlphaFoldDB" id="A0A2S7KNX8"/>
<evidence type="ECO:0000313" key="2">
    <source>
        <dbReference type="EMBL" id="PQB04334.1"/>
    </source>
</evidence>
<keyword evidence="3" id="KW-1185">Reference proteome</keyword>
<gene>
    <name evidence="2" type="ORF">BST85_05040</name>
</gene>
<dbReference type="OrthoDB" id="9851775at2"/>
<name>A0A2S7KNX8_9FLAO</name>
<organism evidence="2 3">
    <name type="scientific">Aureitalea marina</name>
    <dbReference type="NCBI Taxonomy" id="930804"/>
    <lineage>
        <taxon>Bacteria</taxon>
        <taxon>Pseudomonadati</taxon>
        <taxon>Bacteroidota</taxon>
        <taxon>Flavobacteriia</taxon>
        <taxon>Flavobacteriales</taxon>
        <taxon>Flavobacteriaceae</taxon>
        <taxon>Aureitalea</taxon>
    </lineage>
</organism>